<name>A0A286TZB1_9BACT</name>
<dbReference type="GO" id="GO:0032259">
    <property type="term" value="P:methylation"/>
    <property type="evidence" value="ECO:0007669"/>
    <property type="project" value="UniProtKB-KW"/>
</dbReference>
<protein>
    <submittedName>
        <fullName evidence="2">Trans-aconitate methyltransferase</fullName>
    </submittedName>
</protein>
<dbReference type="RefSeq" id="WP_096894614.1">
    <property type="nucleotide sequence ID" value="NZ_BAOS01000019.1"/>
</dbReference>
<dbReference type="EMBL" id="BAOS01000019">
    <property type="protein sequence ID" value="GAX61217.1"/>
    <property type="molecule type" value="Genomic_DNA"/>
</dbReference>
<proteinExistence type="predicted"/>
<dbReference type="Pfam" id="PF13847">
    <property type="entry name" value="Methyltransf_31"/>
    <property type="match status" value="1"/>
</dbReference>
<feature type="domain" description="Methyltransferase" evidence="1">
    <location>
        <begin position="59"/>
        <end position="185"/>
    </location>
</feature>
<keyword evidence="3" id="KW-1185">Reference proteome</keyword>
<evidence type="ECO:0000313" key="2">
    <source>
        <dbReference type="EMBL" id="GAX61217.1"/>
    </source>
</evidence>
<dbReference type="GO" id="GO:0008168">
    <property type="term" value="F:methyltransferase activity"/>
    <property type="evidence" value="ECO:0007669"/>
    <property type="project" value="UniProtKB-KW"/>
</dbReference>
<evidence type="ECO:0000313" key="3">
    <source>
        <dbReference type="Proteomes" id="UP000218542"/>
    </source>
</evidence>
<dbReference type="SUPFAM" id="SSF53335">
    <property type="entry name" value="S-adenosyl-L-methionine-dependent methyltransferases"/>
    <property type="match status" value="1"/>
</dbReference>
<dbReference type="Proteomes" id="UP000218542">
    <property type="component" value="Unassembled WGS sequence"/>
</dbReference>
<dbReference type="PANTHER" id="PTHR43861">
    <property type="entry name" value="TRANS-ACONITATE 2-METHYLTRANSFERASE-RELATED"/>
    <property type="match status" value="1"/>
</dbReference>
<sequence length="213" mass="24593">MTNIVRRAFHVILKRIGGGKARKYVWDQEYSNGNWDFLETDEKTASGDIIYTFLNKYSKNGDILDLGCGSGDTALHLHTDIYKRYTGVDVSEIAVQKAIQRCSIRDIQKHSICEFITSDILSYVPTMEYGVILFRESLNYINRSKIKGTLDRYANYLQKNGVFIVRMYDRCKEDSIIKLIEKNYTIVEEYLADNNTTTIILVFSPLDIREKGL</sequence>
<comment type="caution">
    <text evidence="2">The sequence shown here is derived from an EMBL/GenBank/DDBJ whole genome shotgun (WGS) entry which is preliminary data.</text>
</comment>
<accession>A0A286TZB1</accession>
<dbReference type="CDD" id="cd02440">
    <property type="entry name" value="AdoMet_MTases"/>
    <property type="match status" value="1"/>
</dbReference>
<dbReference type="OrthoDB" id="9782855at2"/>
<keyword evidence="2" id="KW-0808">Transferase</keyword>
<dbReference type="InterPro" id="IPR025714">
    <property type="entry name" value="Methyltranfer_dom"/>
</dbReference>
<keyword evidence="2" id="KW-0489">Methyltransferase</keyword>
<gene>
    <name evidence="2" type="ORF">SCALIN_C19_0011</name>
</gene>
<organism evidence="2 3">
    <name type="scientific">Candidatus Scalindua japonica</name>
    <dbReference type="NCBI Taxonomy" id="1284222"/>
    <lineage>
        <taxon>Bacteria</taxon>
        <taxon>Pseudomonadati</taxon>
        <taxon>Planctomycetota</taxon>
        <taxon>Candidatus Brocadiia</taxon>
        <taxon>Candidatus Brocadiales</taxon>
        <taxon>Candidatus Scalinduaceae</taxon>
        <taxon>Candidatus Scalindua</taxon>
    </lineage>
</organism>
<dbReference type="InterPro" id="IPR029063">
    <property type="entry name" value="SAM-dependent_MTases_sf"/>
</dbReference>
<dbReference type="AlphaFoldDB" id="A0A286TZB1"/>
<evidence type="ECO:0000259" key="1">
    <source>
        <dbReference type="Pfam" id="PF13847"/>
    </source>
</evidence>
<reference evidence="2 3" key="1">
    <citation type="journal article" date="2017" name="Environ. Microbiol. Rep.">
        <title>Genetic diversity of marine anaerobic ammonium-oxidizing bacteria as revealed by genomic and proteomic analyses of 'Candidatus Scalindua japonica'.</title>
        <authorList>
            <person name="Oshiki M."/>
            <person name="Mizuto K."/>
            <person name="Kimura Z."/>
            <person name="Kindaichi T."/>
            <person name="Satoh H."/>
            <person name="Okabe S."/>
        </authorList>
    </citation>
    <scope>NUCLEOTIDE SEQUENCE [LARGE SCALE GENOMIC DNA]</scope>
    <source>
        <strain evidence="3">husup-a2</strain>
    </source>
</reference>
<dbReference type="Gene3D" id="3.40.50.150">
    <property type="entry name" value="Vaccinia Virus protein VP39"/>
    <property type="match status" value="1"/>
</dbReference>